<gene>
    <name evidence="2" type="ordered locus">BURPS1710b_A0933</name>
</gene>
<dbReference type="KEGG" id="bpm:BURPS1710b_A0933"/>
<reference evidence="2 3" key="1">
    <citation type="submission" date="2005-09" db="EMBL/GenBank/DDBJ databases">
        <authorList>
            <person name="Woods D.E."/>
            <person name="Nierman W.C."/>
        </authorList>
    </citation>
    <scope>NUCLEOTIDE SEQUENCE [LARGE SCALE GENOMIC DNA]</scope>
    <source>
        <strain evidence="2 3">1710b</strain>
    </source>
</reference>
<organism evidence="2 3">
    <name type="scientific">Burkholderia pseudomallei (strain 1710b)</name>
    <dbReference type="NCBI Taxonomy" id="320372"/>
    <lineage>
        <taxon>Bacteria</taxon>
        <taxon>Pseudomonadati</taxon>
        <taxon>Pseudomonadota</taxon>
        <taxon>Betaproteobacteria</taxon>
        <taxon>Burkholderiales</taxon>
        <taxon>Burkholderiaceae</taxon>
        <taxon>Burkholderia</taxon>
        <taxon>pseudomallei group</taxon>
    </lineage>
</organism>
<evidence type="ECO:0000313" key="3">
    <source>
        <dbReference type="Proteomes" id="UP000002700"/>
    </source>
</evidence>
<dbReference type="EnsemblBacteria" id="ABA51759">
    <property type="protein sequence ID" value="ABA51759"/>
    <property type="gene ID" value="BURPS1710b_A0933"/>
</dbReference>
<evidence type="ECO:0000256" key="1">
    <source>
        <dbReference type="SAM" id="MobiDB-lite"/>
    </source>
</evidence>
<feature type="compositionally biased region" description="Low complexity" evidence="1">
    <location>
        <begin position="1"/>
        <end position="15"/>
    </location>
</feature>
<accession>Q3JK12</accession>
<proteinExistence type="predicted"/>
<dbReference type="HOGENOM" id="CLU_3230796_0_0_4"/>
<protein>
    <submittedName>
        <fullName evidence="2">Uncharacterized protein</fullName>
    </submittedName>
</protein>
<dbReference type="AlphaFoldDB" id="Q3JK12"/>
<dbReference type="Proteomes" id="UP000002700">
    <property type="component" value="Chromosome II"/>
</dbReference>
<evidence type="ECO:0000313" key="2">
    <source>
        <dbReference type="EMBL" id="ABA51759.1"/>
    </source>
</evidence>
<sequence length="43" mass="4120">MLTGDAAAANAGAAATVDRSDSAASRGVGVRMGTVRCVGILKA</sequence>
<name>Q3JK12_BURP1</name>
<feature type="region of interest" description="Disordered" evidence="1">
    <location>
        <begin position="1"/>
        <end position="26"/>
    </location>
</feature>
<dbReference type="EMBL" id="CP000125">
    <property type="protein sequence ID" value="ABA51759.1"/>
    <property type="molecule type" value="Genomic_DNA"/>
</dbReference>